<evidence type="ECO:0000256" key="10">
    <source>
        <dbReference type="ARBA" id="ARBA00023108"/>
    </source>
</evidence>
<dbReference type="FunFam" id="1.20.1160.11:FF:000002">
    <property type="entry name" value="Paired amphipathic helix protein SIN3"/>
    <property type="match status" value="1"/>
</dbReference>
<feature type="region of interest" description="Disordered" evidence="19">
    <location>
        <begin position="1077"/>
        <end position="1110"/>
    </location>
</feature>
<protein>
    <recommendedName>
        <fullName evidence="15">Paired amphipathic helix protein Sin3a</fullName>
    </recommendedName>
    <alternativeName>
        <fullName evidence="16">Histone deacetylase complex subunit Sin3a</fullName>
    </alternativeName>
    <alternativeName>
        <fullName evidence="17">Transcriptional corepressor Sin3a</fullName>
    </alternativeName>
</protein>
<dbReference type="Gene3D" id="1.20.1160.11">
    <property type="entry name" value="Paired amphipathic helix"/>
    <property type="match status" value="3"/>
</dbReference>
<evidence type="ECO:0000256" key="11">
    <source>
        <dbReference type="ARBA" id="ARBA00023163"/>
    </source>
</evidence>
<dbReference type="InterPro" id="IPR001507">
    <property type="entry name" value="ZP_dom"/>
</dbReference>
<dbReference type="InterPro" id="IPR055356">
    <property type="entry name" value="ZP-N"/>
</dbReference>
<evidence type="ECO:0000256" key="13">
    <source>
        <dbReference type="ARBA" id="ARBA00056268"/>
    </source>
</evidence>
<dbReference type="Pfam" id="PF02671">
    <property type="entry name" value="PAH"/>
    <property type="match status" value="3"/>
</dbReference>
<keyword evidence="20" id="KW-0732">Signal</keyword>
<evidence type="ECO:0000256" key="15">
    <source>
        <dbReference type="ARBA" id="ARBA00068512"/>
    </source>
</evidence>
<dbReference type="PANTHER" id="PTHR12346:SF2">
    <property type="entry name" value="PAIRED AMPHIPATHIC HELIX PROTEIN SIN3A"/>
    <property type="match status" value="1"/>
</dbReference>
<evidence type="ECO:0000256" key="19">
    <source>
        <dbReference type="SAM" id="MobiDB-lite"/>
    </source>
</evidence>
<dbReference type="GO" id="GO:0070822">
    <property type="term" value="C:Sin3-type complex"/>
    <property type="evidence" value="ECO:0007669"/>
    <property type="project" value="TreeGrafter"/>
</dbReference>
<evidence type="ECO:0000256" key="7">
    <source>
        <dbReference type="ARBA" id="ARBA00022990"/>
    </source>
</evidence>
<feature type="region of interest" description="Disordered" evidence="19">
    <location>
        <begin position="1491"/>
        <end position="1525"/>
    </location>
</feature>
<evidence type="ECO:0000313" key="22">
    <source>
        <dbReference type="EMBL" id="GLD55851.1"/>
    </source>
</evidence>
<evidence type="ECO:0000256" key="3">
    <source>
        <dbReference type="ARBA" id="ARBA00022499"/>
    </source>
</evidence>
<evidence type="ECO:0000256" key="17">
    <source>
        <dbReference type="ARBA" id="ARBA00081271"/>
    </source>
</evidence>
<feature type="compositionally biased region" description="Polar residues" evidence="19">
    <location>
        <begin position="881"/>
        <end position="935"/>
    </location>
</feature>
<keyword evidence="4" id="KW-0597">Phosphoprotein</keyword>
<evidence type="ECO:0000259" key="21">
    <source>
        <dbReference type="PROSITE" id="PS51034"/>
    </source>
</evidence>
<reference evidence="22" key="1">
    <citation type="submission" date="2022-08" db="EMBL/GenBank/DDBJ databases">
        <title>Genome sequencing of akame (Lates japonicus).</title>
        <authorList>
            <person name="Hashiguchi Y."/>
            <person name="Takahashi H."/>
        </authorList>
    </citation>
    <scope>NUCLEOTIDE SEQUENCE</scope>
    <source>
        <strain evidence="22">Kochi</strain>
    </source>
</reference>
<feature type="region of interest" description="Disordered" evidence="19">
    <location>
        <begin position="1418"/>
        <end position="1438"/>
    </location>
</feature>
<dbReference type="FunFam" id="1.20.1160.11:FF:000004">
    <property type="entry name" value="Paired amphipathic helix protein Sin3a"/>
    <property type="match status" value="1"/>
</dbReference>
<sequence>MLHRSKLSFLLQGLTLVLLVPASVTSSLGLTVHVVPLDSNEGKTVRAHFTAIAPSPCPALSGLCAEGEDCLVHASYSPFNGTKPDSGWCVRQWQKTVPSDYSASISLGARVNCPHHFSLSVKDLDGDKVRCRFARADQGECLSCTQHSFIELDEEKCMLTFTGNAAAGQYFIYLMAEDFIPAPRTNHFIDNTRLSSVPVHLSLTVEESTSSCSGEPVATEDTPKDHSTLFVLPYQEAKFNVSFVSQLESVLEVAVVGPPELFRIGFKSVASLSAMTIAWIRSENNLARLLPICFAANTKSFQSEPRCVWLYQKLKCENTKMTLVLPVASLNHINLDELQLNSPTCPVIYNSTHLTARIPLTGCGTKTVHSGSELVFTNTLRSVRAYTKVSREPSLILPLACRIPGAQISGPQYKVGMPTEIETFGPVMFWIEFHLPGTGPLARFTRIPKLRSLNLPGRVRRDVESLLRSNSTSTSSTTGTSTSGAIGSRLTQLDLHVFSNCTVDRAELVVSNCIESETEDFVNSKSILDQGCATSNSTLEIVTTTTMAKVYRIDLSTVEAKGSTMYVQCTVNLCIATLPSHKCPDLCTSSFSHRAMVNSVYTRAYTIRSGPCLDSVTLVCQVVAGGSPASSFEYVYTMKRRVEDQEPIFAPQQQQSRRPPVQGIAESFQHRALAQAPTVIEAATDNMQPSTGIQYSLPQGYQVPTMPQSTSGHGHGHNNTAPHVGPHAHSLAVQSQGPAVVQGHVHPPAPITSTQGQQQFQRLKVEDALSYLDQVKLQFGNQPQVYNDFLDIMKEFKSQSIDTPGVINRVSQLFKGHPDLIMGFNTFLPPGYKIEVQTNDLVNVTTPGQIHYITPHGISVQNIPGSGASSQPASHHQHQQNLPQAGPHTTTTPPVSTQPAPNKTSKPIQSPAHTPTSQPNPSIPSYASPRSPSVQSHTPVSSTPSGGPPLQNNQPVEFNHAINYVNKIKNRFQGQPDIYKAFLEILHTYQKEQRNAKEAGGNYTPALTEQEVYTQVARLFKNQEDLLSEFGQFLPDANSSVLLGKTTPDRAESVRNDHGGTVKRPLLNNKQRLSQNGLPIRRPAGVGATPPVKKKPKIMGKDHGMTEVGKHSTSTETMFFEKVKKALRSSEAYDNFLRCLHIFNQEVISRAELVQLVIPFLGKFPELFTWFKNFLGYREFSHGESSHAESLPKERATEGIAMEIDYASCKRLGSSYRALPKSYQQPKCTGRTPLCREVLNDTWVSFPSWSEDSTFVSSKKTQYEEHIYRCEDERFELDVVLETNLATIRALETVQRRLSRMSAEEQLRFKLDNTMGGSSEVIHRKAIQRIYGDKAHDIIDGLKRNPAVSVPIVLKRLKMKEEEWREAQRGFNKIWREQNEKYYLKSLDHQGINFKQNDTKVLRSKTLLNEIELLYDDRQERASEETATPPPSGPHMTLTYEDSQILEDAAALIIHHVKRQVGIQKEDKYKIKQIIHHFIPDLLFARRGELSDVEEEEEEEEEDMEMDQDGPKKHNGLPGSSPSKSKLLFSNTAAQKLRGTDDAYNLFYVNNYWYIFLRLHHILCSRLLRIYGQAEKQIEEDAREREWEREVLGLKREKNENPAIQLKMKEPMDVDVEDYYSVFLEMVRNLLDGNMEPAQYEDSLREMFTIHAYIAFTMDKLIQSIVRQLQHLVTDDVCSRVTDTYLSESANKATGGTLSTQTSRATAEGIYQRKAEQLMSDENCFKLMFVKSRGSVSLAVELLDTEEENSDEPAEAERWSDYVSRYLNSDSASPELREHLAQKPVFLPRNLRRIRKCQRGWEQLQQERMTKAPSDKSQDGNSDLKMECMFKLNSYKMVYVCKSEDYMYRHTALTRAHQSHQRVNTRLHRRFQAWLDTWAKEHVTSDMAVDSRKWLMGDGQEGLLSCTTTCNPEVLHYLNINKYRVKYRTL</sequence>
<gene>
    <name evidence="22" type="ORF">AKAME5_000827300</name>
</gene>
<organism evidence="22 23">
    <name type="scientific">Lates japonicus</name>
    <name type="common">Japanese lates</name>
    <dbReference type="NCBI Taxonomy" id="270547"/>
    <lineage>
        <taxon>Eukaryota</taxon>
        <taxon>Metazoa</taxon>
        <taxon>Chordata</taxon>
        <taxon>Craniata</taxon>
        <taxon>Vertebrata</taxon>
        <taxon>Euteleostomi</taxon>
        <taxon>Actinopterygii</taxon>
        <taxon>Neopterygii</taxon>
        <taxon>Teleostei</taxon>
        <taxon>Neoteleostei</taxon>
        <taxon>Acanthomorphata</taxon>
        <taxon>Carangaria</taxon>
        <taxon>Carangaria incertae sedis</taxon>
        <taxon>Centropomidae</taxon>
        <taxon>Lates</taxon>
    </lineage>
</organism>
<evidence type="ECO:0000256" key="9">
    <source>
        <dbReference type="ARBA" id="ARBA00023054"/>
    </source>
</evidence>
<accession>A0AAD3MLT0</accession>
<comment type="function">
    <text evidence="13">Acts as a transcriptional repressor. Corepressor for REST. Interacts with MXI1 to repress MYC responsive genes and antagonize MYC oncogenic activities. Also interacts with MXD1-MAX heterodimers to repress transcription by tethering SIN3A to DNA. Acts cooperatively with OGT to repress transcription in parallel with histone deacetylation. Involved in the control of the circadian rhythms. Required for the transcriptional repression of circadian target genes, such as PER1, mediated by the large PER complex through histone deacetylation. Cooperates with FOXK1 to regulate cell cycle progression probably by repressing cell cycle inhibitor genes expression. Required for cortical neuron differentiation and callosal axon elongation.</text>
</comment>
<evidence type="ECO:0000256" key="8">
    <source>
        <dbReference type="ARBA" id="ARBA00023015"/>
    </source>
</evidence>
<feature type="compositionally biased region" description="Low complexity" evidence="19">
    <location>
        <begin position="864"/>
        <end position="874"/>
    </location>
</feature>
<dbReference type="PROSITE" id="PS51034">
    <property type="entry name" value="ZP_2"/>
    <property type="match status" value="1"/>
</dbReference>
<keyword evidence="10" id="KW-0090">Biological rhythms</keyword>
<keyword evidence="3" id="KW-1017">Isopeptide bond</keyword>
<keyword evidence="7" id="KW-0007">Acetylation</keyword>
<dbReference type="EMBL" id="BRZM01000022">
    <property type="protein sequence ID" value="GLD55851.1"/>
    <property type="molecule type" value="Genomic_DNA"/>
</dbReference>
<keyword evidence="23" id="KW-1185">Reference proteome</keyword>
<keyword evidence="6" id="KW-0832">Ubl conjugation</keyword>
<dbReference type="InterPro" id="IPR003822">
    <property type="entry name" value="PAH"/>
</dbReference>
<keyword evidence="8" id="KW-0805">Transcription regulation</keyword>
<evidence type="ECO:0000256" key="2">
    <source>
        <dbReference type="ARBA" id="ARBA00022491"/>
    </source>
</evidence>
<feature type="compositionally biased region" description="Basic and acidic residues" evidence="19">
    <location>
        <begin position="1099"/>
        <end position="1110"/>
    </location>
</feature>
<feature type="signal peptide" evidence="20">
    <location>
        <begin position="1"/>
        <end position="29"/>
    </location>
</feature>
<keyword evidence="9" id="KW-0175">Coiled coil</keyword>
<evidence type="ECO:0000256" key="20">
    <source>
        <dbReference type="SAM" id="SignalP"/>
    </source>
</evidence>
<dbReference type="GO" id="GO:0003714">
    <property type="term" value="F:transcription corepressor activity"/>
    <property type="evidence" value="ECO:0007669"/>
    <property type="project" value="InterPro"/>
</dbReference>
<dbReference type="SMART" id="SM00241">
    <property type="entry name" value="ZP"/>
    <property type="match status" value="1"/>
</dbReference>
<keyword evidence="12 18" id="KW-0539">Nucleus</keyword>
<dbReference type="Pfam" id="PF16879">
    <property type="entry name" value="Sin3a_C"/>
    <property type="match status" value="1"/>
</dbReference>
<dbReference type="GO" id="GO:0048511">
    <property type="term" value="P:rhythmic process"/>
    <property type="evidence" value="ECO:0007669"/>
    <property type="project" value="UniProtKB-KW"/>
</dbReference>
<evidence type="ECO:0000256" key="1">
    <source>
        <dbReference type="ARBA" id="ARBA00004604"/>
    </source>
</evidence>
<dbReference type="Proteomes" id="UP001279410">
    <property type="component" value="Unassembled WGS sequence"/>
</dbReference>
<comment type="caution">
    <text evidence="22">The sequence shown here is derived from an EMBL/GenBank/DDBJ whole genome shotgun (WGS) entry which is preliminary data.</text>
</comment>
<feature type="compositionally biased region" description="Low complexity" evidence="19">
    <location>
        <begin position="471"/>
        <end position="484"/>
    </location>
</feature>
<dbReference type="PROSITE" id="PS51477">
    <property type="entry name" value="PAH"/>
    <property type="match status" value="3"/>
</dbReference>
<dbReference type="PANTHER" id="PTHR12346">
    <property type="entry name" value="SIN3B-RELATED"/>
    <property type="match status" value="1"/>
</dbReference>
<keyword evidence="11" id="KW-0804">Transcription</keyword>
<evidence type="ECO:0000256" key="14">
    <source>
        <dbReference type="ARBA" id="ARBA00061761"/>
    </source>
</evidence>
<dbReference type="SMART" id="SM00761">
    <property type="entry name" value="HDAC_interact"/>
    <property type="match status" value="1"/>
</dbReference>
<dbReference type="FunFam" id="1.20.1160.11:FF:000001">
    <property type="entry name" value="Paired amphipathic helix protein Sin3"/>
    <property type="match status" value="1"/>
</dbReference>
<dbReference type="Pfam" id="PF08295">
    <property type="entry name" value="Sin3_corepress"/>
    <property type="match status" value="1"/>
</dbReference>
<feature type="compositionally biased region" description="Low complexity" evidence="19">
    <location>
        <begin position="1516"/>
        <end position="1525"/>
    </location>
</feature>
<dbReference type="SUPFAM" id="SSF47762">
    <property type="entry name" value="PAH2 domain"/>
    <property type="match status" value="3"/>
</dbReference>
<comment type="subcellular location">
    <subcellularLocation>
        <location evidence="1">Nucleus</location>
        <location evidence="1">Nucleolus</location>
    </subcellularLocation>
</comment>
<dbReference type="InterPro" id="IPR013194">
    <property type="entry name" value="HDAC_interact_dom"/>
</dbReference>
<feature type="region of interest" description="Disordered" evidence="19">
    <location>
        <begin position="465"/>
        <end position="484"/>
    </location>
</feature>
<evidence type="ECO:0000313" key="23">
    <source>
        <dbReference type="Proteomes" id="UP001279410"/>
    </source>
</evidence>
<evidence type="ECO:0000256" key="16">
    <source>
        <dbReference type="ARBA" id="ARBA00075105"/>
    </source>
</evidence>
<evidence type="ECO:0000256" key="5">
    <source>
        <dbReference type="ARBA" id="ARBA00022737"/>
    </source>
</evidence>
<dbReference type="Pfam" id="PF23344">
    <property type="entry name" value="ZP-N"/>
    <property type="match status" value="1"/>
</dbReference>
<dbReference type="InterPro" id="IPR039774">
    <property type="entry name" value="Sin3-like"/>
</dbReference>
<dbReference type="InterPro" id="IPR036600">
    <property type="entry name" value="PAH_sf"/>
</dbReference>
<dbReference type="GO" id="GO:0005730">
    <property type="term" value="C:nucleolus"/>
    <property type="evidence" value="ECO:0007669"/>
    <property type="project" value="UniProtKB-SubCell"/>
</dbReference>
<feature type="domain" description="ZP" evidence="21">
    <location>
        <begin position="315"/>
        <end position="590"/>
    </location>
</feature>
<evidence type="ECO:0000256" key="12">
    <source>
        <dbReference type="ARBA" id="ARBA00023242"/>
    </source>
</evidence>
<keyword evidence="5" id="KW-0677">Repeat</keyword>
<evidence type="ECO:0000256" key="4">
    <source>
        <dbReference type="ARBA" id="ARBA00022553"/>
    </source>
</evidence>
<feature type="compositionally biased region" description="Acidic residues" evidence="19">
    <location>
        <begin position="1491"/>
        <end position="1508"/>
    </location>
</feature>
<dbReference type="GO" id="GO:0061629">
    <property type="term" value="F:RNA polymerase II-specific DNA-binding transcription factor binding"/>
    <property type="evidence" value="ECO:0007669"/>
    <property type="project" value="UniProtKB-ARBA"/>
</dbReference>
<name>A0AAD3MLT0_LATJO</name>
<evidence type="ECO:0000256" key="18">
    <source>
        <dbReference type="PROSITE-ProRule" id="PRU00810"/>
    </source>
</evidence>
<feature type="chain" id="PRO_5041901404" description="Paired amphipathic helix protein Sin3a" evidence="20">
    <location>
        <begin position="30"/>
        <end position="1930"/>
    </location>
</feature>
<comment type="subunit">
    <text evidence="14">Interacts with ARID4B, BRMS1L, HCFC1, HDAC1, HDAC2, MXI1, SAP30L, SAP130, SFPQ and TOPORS. Interacts with OGT (via TPRs 1-6); the interaction mediates transcriptional repression in parallel with histone deacetylase. Interacts with BAZ2A, MXD1, MXD3, MXD4, MBD2, DACH1, NCOR1, NR4A2, REST, RLIM, SAP30, SETDB1, SMYD2, and SUDS3. Interacts with PHF12 in a complex composed of HDAC1, PHF12 and SAP30. Interacts with TET1; the interaction recruits SIN3A to gene promoters. The large PER complex involved in the histone deacetylation is composed of at least HDAC1, PER2, SFPQ and SIN3A. Interacts with KLF11. Interacts with PPHLN1. Found in a complex with YY1, GON4L and HDAC1. Interacts (via PAH2) with FOXK1. Interacts with FOXK2. Found in a complex composed of at least SINHCAF, SIN3A, HDAC1, SAP30, RBBP4, OGT and TET1. Interacts with SINHCAF. Interacts with SPHK2.</text>
</comment>
<keyword evidence="2" id="KW-0678">Repressor</keyword>
<dbReference type="InterPro" id="IPR031693">
    <property type="entry name" value="Sin3_C"/>
</dbReference>
<evidence type="ECO:0000256" key="6">
    <source>
        <dbReference type="ARBA" id="ARBA00022843"/>
    </source>
</evidence>
<dbReference type="GO" id="GO:0000122">
    <property type="term" value="P:negative regulation of transcription by RNA polymerase II"/>
    <property type="evidence" value="ECO:0007669"/>
    <property type="project" value="TreeGrafter"/>
</dbReference>
<proteinExistence type="predicted"/>
<feature type="compositionally biased region" description="Low complexity" evidence="19">
    <location>
        <begin position="936"/>
        <end position="949"/>
    </location>
</feature>
<feature type="region of interest" description="Disordered" evidence="19">
    <location>
        <begin position="857"/>
        <end position="955"/>
    </location>
</feature>
<dbReference type="Gene3D" id="2.60.40.3210">
    <property type="entry name" value="Zona pellucida, ZP-N domain"/>
    <property type="match status" value="1"/>
</dbReference>